<dbReference type="SUPFAM" id="SSF55874">
    <property type="entry name" value="ATPase domain of HSP90 chaperone/DNA topoisomerase II/histidine kinase"/>
    <property type="match status" value="1"/>
</dbReference>
<feature type="transmembrane region" description="Helical" evidence="15">
    <location>
        <begin position="24"/>
        <end position="42"/>
    </location>
</feature>
<accession>A0ABU7FUC4</accession>
<proteinExistence type="predicted"/>
<dbReference type="Pfam" id="PF13493">
    <property type="entry name" value="DUF4118"/>
    <property type="match status" value="1"/>
</dbReference>
<feature type="transmembrane region" description="Helical" evidence="15">
    <location>
        <begin position="103"/>
        <end position="121"/>
    </location>
</feature>
<keyword evidence="10 17" id="KW-0067">ATP-binding</keyword>
<keyword evidence="5" id="KW-0597">Phosphoprotein</keyword>
<comment type="catalytic activity">
    <reaction evidence="1">
        <text>ATP + protein L-histidine = ADP + protein N-phospho-L-histidine.</text>
        <dbReference type="EC" id="2.7.13.3"/>
    </reaction>
</comment>
<keyword evidence="13 15" id="KW-0472">Membrane</keyword>
<dbReference type="Gene3D" id="1.10.287.130">
    <property type="match status" value="1"/>
</dbReference>
<reference evidence="17" key="1">
    <citation type="submission" date="2024-01" db="EMBL/GenBank/DDBJ databases">
        <title>First draft genome sequence data of TA4-1, the type strain of Gram-positive actinobacterium Streptomyces chiangmaiensis.</title>
        <authorList>
            <person name="Yasawong M."/>
            <person name="Nantapong N."/>
        </authorList>
    </citation>
    <scope>NUCLEOTIDE SEQUENCE</scope>
    <source>
        <strain evidence="17">TA4-1</strain>
    </source>
</reference>
<evidence type="ECO:0000256" key="12">
    <source>
        <dbReference type="ARBA" id="ARBA00023012"/>
    </source>
</evidence>
<dbReference type="CDD" id="cd00075">
    <property type="entry name" value="HATPase"/>
    <property type="match status" value="1"/>
</dbReference>
<organism evidence="17 18">
    <name type="scientific">Streptomyces chiangmaiensis</name>
    <dbReference type="NCBI Taxonomy" id="766497"/>
    <lineage>
        <taxon>Bacteria</taxon>
        <taxon>Bacillati</taxon>
        <taxon>Actinomycetota</taxon>
        <taxon>Actinomycetes</taxon>
        <taxon>Kitasatosporales</taxon>
        <taxon>Streptomycetaceae</taxon>
        <taxon>Streptomyces</taxon>
    </lineage>
</organism>
<feature type="compositionally biased region" description="Low complexity" evidence="14">
    <location>
        <begin position="521"/>
        <end position="533"/>
    </location>
</feature>
<evidence type="ECO:0000256" key="10">
    <source>
        <dbReference type="ARBA" id="ARBA00022840"/>
    </source>
</evidence>
<keyword evidence="7 15" id="KW-0812">Transmembrane</keyword>
<comment type="caution">
    <text evidence="17">The sequence shown here is derived from an EMBL/GenBank/DDBJ whole genome shotgun (WGS) entry which is preliminary data.</text>
</comment>
<dbReference type="InterPro" id="IPR005467">
    <property type="entry name" value="His_kinase_dom"/>
</dbReference>
<dbReference type="InterPro" id="IPR004358">
    <property type="entry name" value="Sig_transdc_His_kin-like_C"/>
</dbReference>
<evidence type="ECO:0000256" key="6">
    <source>
        <dbReference type="ARBA" id="ARBA00022679"/>
    </source>
</evidence>
<comment type="subcellular location">
    <subcellularLocation>
        <location evidence="3">Cell membrane</location>
    </subcellularLocation>
    <subcellularLocation>
        <location evidence="2">Membrane</location>
        <topology evidence="2">Multi-pass membrane protein</topology>
    </subcellularLocation>
</comment>
<evidence type="ECO:0000256" key="5">
    <source>
        <dbReference type="ARBA" id="ARBA00022553"/>
    </source>
</evidence>
<dbReference type="Gene3D" id="1.20.120.620">
    <property type="entry name" value="Backbone structure of the membrane domain of e. Coli histidine kinase receptor kdpd"/>
    <property type="match status" value="1"/>
</dbReference>
<keyword evidence="18" id="KW-1185">Reference proteome</keyword>
<dbReference type="SUPFAM" id="SSF47384">
    <property type="entry name" value="Homodimeric domain of signal transducing histidine kinase"/>
    <property type="match status" value="1"/>
</dbReference>
<dbReference type="InterPro" id="IPR003661">
    <property type="entry name" value="HisK_dim/P_dom"/>
</dbReference>
<dbReference type="PRINTS" id="PR00344">
    <property type="entry name" value="BCTRLSENSOR"/>
</dbReference>
<name>A0ABU7FUC4_9ACTN</name>
<evidence type="ECO:0000256" key="11">
    <source>
        <dbReference type="ARBA" id="ARBA00022989"/>
    </source>
</evidence>
<keyword evidence="6" id="KW-0808">Transferase</keyword>
<dbReference type="InterPro" id="IPR038318">
    <property type="entry name" value="KdpD_sf"/>
</dbReference>
<dbReference type="GO" id="GO:0005524">
    <property type="term" value="F:ATP binding"/>
    <property type="evidence" value="ECO:0007669"/>
    <property type="project" value="UniProtKB-KW"/>
</dbReference>
<feature type="compositionally biased region" description="Low complexity" evidence="14">
    <location>
        <begin position="542"/>
        <end position="555"/>
    </location>
</feature>
<keyword evidence="11 15" id="KW-1133">Transmembrane helix</keyword>
<dbReference type="InterPro" id="IPR036890">
    <property type="entry name" value="HATPase_C_sf"/>
</dbReference>
<feature type="compositionally biased region" description="Low complexity" evidence="14">
    <location>
        <begin position="563"/>
        <end position="615"/>
    </location>
</feature>
<evidence type="ECO:0000256" key="2">
    <source>
        <dbReference type="ARBA" id="ARBA00004141"/>
    </source>
</evidence>
<dbReference type="PROSITE" id="PS50109">
    <property type="entry name" value="HIS_KIN"/>
    <property type="match status" value="1"/>
</dbReference>
<evidence type="ECO:0000256" key="3">
    <source>
        <dbReference type="ARBA" id="ARBA00004236"/>
    </source>
</evidence>
<gene>
    <name evidence="17" type="ORF">VXC91_38100</name>
</gene>
<dbReference type="SMART" id="SM00388">
    <property type="entry name" value="HisKA"/>
    <property type="match status" value="1"/>
</dbReference>
<sequence length="615" mass="64777">MSMTGRRIRHPRGALTTETARRKLAGSLAALACMAVLTLAMLPLRPHLSIATTALVLVVPVVVGVTVGGFFAGVLSTVCGFLVYDFFFIPPYLTLDVGANENWTALGIYVVVMLPVARVVAGMNAARAAARQRGLLVRRLFDLSTQLVQDRPLPELLRVIVNALADVLDAGHVALLLPVGDELRVAATAGADLDPIEFQRLHPKPGQVTNLDLLAAPTGQGRKGEPVQLALVAAGRPIGMLAITGVTITEEQREPLLLFANQIALAVERAQLREEALRAQLTHEVEQLARTLVAAVSHDLRSPLASIKASSSVLADADLAPALDDTARGELARLVDTQTDRLAALVTNLLDMSRVQAGVLQPRTSLTTASELVTTVLRDLPGPPPRQIVADIEADLPLLDVDTVLIGRVLTNLLDNAARYAPPGTPITVHAFQDNPATVTVSVADRGPGIPPSRRDEVFGFFFRRENDTGTGLGLAIAKIFIEAHHQRIWADQNPGGGARFTFTLPAATGLSEENTPWPPSSSSMTTSRCSPPAESASKPWATRSAPPKPARTASPTPPSTPPTSSCSTSDCPTSTDSTSAPVSAPGPTGPSSSCPPTAPKTARSTPSTTARTTT</sequence>
<dbReference type="CDD" id="cd00082">
    <property type="entry name" value="HisKA"/>
    <property type="match status" value="1"/>
</dbReference>
<dbReference type="InterPro" id="IPR036097">
    <property type="entry name" value="HisK_dim/P_sf"/>
</dbReference>
<evidence type="ECO:0000256" key="8">
    <source>
        <dbReference type="ARBA" id="ARBA00022741"/>
    </source>
</evidence>
<dbReference type="InterPro" id="IPR003594">
    <property type="entry name" value="HATPase_dom"/>
</dbReference>
<dbReference type="Pfam" id="PF02518">
    <property type="entry name" value="HATPase_c"/>
    <property type="match status" value="1"/>
</dbReference>
<dbReference type="InterPro" id="IPR029016">
    <property type="entry name" value="GAF-like_dom_sf"/>
</dbReference>
<keyword evidence="9" id="KW-0418">Kinase</keyword>
<dbReference type="PANTHER" id="PTHR45569:SF1">
    <property type="entry name" value="SENSOR PROTEIN KDPD"/>
    <property type="match status" value="1"/>
</dbReference>
<dbReference type="EC" id="2.7.13.3" evidence="4"/>
<evidence type="ECO:0000313" key="18">
    <source>
        <dbReference type="Proteomes" id="UP001333996"/>
    </source>
</evidence>
<dbReference type="SUPFAM" id="SSF55781">
    <property type="entry name" value="GAF domain-like"/>
    <property type="match status" value="1"/>
</dbReference>
<keyword evidence="8" id="KW-0547">Nucleotide-binding</keyword>
<dbReference type="PANTHER" id="PTHR45569">
    <property type="entry name" value="SENSOR PROTEIN KDPD"/>
    <property type="match status" value="1"/>
</dbReference>
<dbReference type="Pfam" id="PF00512">
    <property type="entry name" value="HisKA"/>
    <property type="match status" value="1"/>
</dbReference>
<evidence type="ECO:0000259" key="16">
    <source>
        <dbReference type="PROSITE" id="PS50109"/>
    </source>
</evidence>
<feature type="region of interest" description="Disordered" evidence="14">
    <location>
        <begin position="510"/>
        <end position="615"/>
    </location>
</feature>
<dbReference type="InterPro" id="IPR025201">
    <property type="entry name" value="KdpD_TM"/>
</dbReference>
<evidence type="ECO:0000256" key="9">
    <source>
        <dbReference type="ARBA" id="ARBA00022777"/>
    </source>
</evidence>
<dbReference type="EMBL" id="JAYWVC010000245">
    <property type="protein sequence ID" value="MED7827554.1"/>
    <property type="molecule type" value="Genomic_DNA"/>
</dbReference>
<evidence type="ECO:0000256" key="15">
    <source>
        <dbReference type="SAM" id="Phobius"/>
    </source>
</evidence>
<evidence type="ECO:0000256" key="7">
    <source>
        <dbReference type="ARBA" id="ARBA00022692"/>
    </source>
</evidence>
<evidence type="ECO:0000256" key="4">
    <source>
        <dbReference type="ARBA" id="ARBA00012438"/>
    </source>
</evidence>
<feature type="domain" description="Histidine kinase" evidence="16">
    <location>
        <begin position="295"/>
        <end position="509"/>
    </location>
</feature>
<feature type="transmembrane region" description="Helical" evidence="15">
    <location>
        <begin position="54"/>
        <end position="83"/>
    </location>
</feature>
<evidence type="ECO:0000256" key="13">
    <source>
        <dbReference type="ARBA" id="ARBA00023136"/>
    </source>
</evidence>
<evidence type="ECO:0000256" key="14">
    <source>
        <dbReference type="SAM" id="MobiDB-lite"/>
    </source>
</evidence>
<keyword evidence="12" id="KW-0902">Two-component regulatory system</keyword>
<dbReference type="SMART" id="SM00387">
    <property type="entry name" value="HATPase_c"/>
    <property type="match status" value="1"/>
</dbReference>
<dbReference type="Proteomes" id="UP001333996">
    <property type="component" value="Unassembled WGS sequence"/>
</dbReference>
<evidence type="ECO:0000313" key="17">
    <source>
        <dbReference type="EMBL" id="MED7827554.1"/>
    </source>
</evidence>
<dbReference type="Gene3D" id="3.30.450.40">
    <property type="match status" value="1"/>
</dbReference>
<dbReference type="InterPro" id="IPR052023">
    <property type="entry name" value="Histidine_kinase_KdpD"/>
</dbReference>
<dbReference type="Gene3D" id="3.30.565.10">
    <property type="entry name" value="Histidine kinase-like ATPase, C-terminal domain"/>
    <property type="match status" value="1"/>
</dbReference>
<evidence type="ECO:0000256" key="1">
    <source>
        <dbReference type="ARBA" id="ARBA00000085"/>
    </source>
</evidence>
<protein>
    <recommendedName>
        <fullName evidence="4">histidine kinase</fullName>
        <ecNumber evidence="4">2.7.13.3</ecNumber>
    </recommendedName>
</protein>